<feature type="compositionally biased region" description="Basic and acidic residues" evidence="1">
    <location>
        <begin position="1"/>
        <end position="12"/>
    </location>
</feature>
<accession>A0A915CM85</accession>
<evidence type="ECO:0000313" key="2">
    <source>
        <dbReference type="Proteomes" id="UP000887574"/>
    </source>
</evidence>
<feature type="region of interest" description="Disordered" evidence="1">
    <location>
        <begin position="222"/>
        <end position="259"/>
    </location>
</feature>
<organism evidence="2 3">
    <name type="scientific">Ditylenchus dipsaci</name>
    <dbReference type="NCBI Taxonomy" id="166011"/>
    <lineage>
        <taxon>Eukaryota</taxon>
        <taxon>Metazoa</taxon>
        <taxon>Ecdysozoa</taxon>
        <taxon>Nematoda</taxon>
        <taxon>Chromadorea</taxon>
        <taxon>Rhabditida</taxon>
        <taxon>Tylenchina</taxon>
        <taxon>Tylenchomorpha</taxon>
        <taxon>Sphaerularioidea</taxon>
        <taxon>Anguinidae</taxon>
        <taxon>Anguininae</taxon>
        <taxon>Ditylenchus</taxon>
    </lineage>
</organism>
<dbReference type="WBParaSite" id="jg10123">
    <property type="protein sequence ID" value="jg10123"/>
    <property type="gene ID" value="jg10123"/>
</dbReference>
<dbReference type="AlphaFoldDB" id="A0A915CM85"/>
<name>A0A915CM85_9BILA</name>
<evidence type="ECO:0000256" key="1">
    <source>
        <dbReference type="SAM" id="MobiDB-lite"/>
    </source>
</evidence>
<reference evidence="3" key="1">
    <citation type="submission" date="2022-11" db="UniProtKB">
        <authorList>
            <consortium name="WormBaseParasite"/>
        </authorList>
    </citation>
    <scope>IDENTIFICATION</scope>
</reference>
<evidence type="ECO:0000313" key="3">
    <source>
        <dbReference type="WBParaSite" id="jg10123"/>
    </source>
</evidence>
<sequence length="332" mass="37532">MGDSRVCRREYYSHPSPRGYPYSSHQTYRNSNYNNHRHQHQSHSQVEYLALSTNGEIHKTEPPFQHSSTRQQAPYLPYHRPNTRGIAHILVKVVSGTANQTIVPTQTTTTIIVTQTLSREPILTHPAAGTKILKSIITRNTEEAIPLKPDRIQSTIAIITGVSGARSVNTDGEHPERPRNWRIHRVFSGKITTDSELGSYRPQARGQFPMMGIRKSNFNKWNNPVVESGRRKKRKPSCRVTLSESSSSASSSQSEEDKYEDWVVNLQDSKENIETIEDEEFIDDILLLDEAGDETNSECLEVTSSSICVVYEQSDNTPSDSAKKLKYKSFGL</sequence>
<keyword evidence="2" id="KW-1185">Reference proteome</keyword>
<dbReference type="Proteomes" id="UP000887574">
    <property type="component" value="Unplaced"/>
</dbReference>
<protein>
    <submittedName>
        <fullName evidence="3">Uncharacterized protein</fullName>
    </submittedName>
</protein>
<feature type="compositionally biased region" description="Low complexity" evidence="1">
    <location>
        <begin position="243"/>
        <end position="253"/>
    </location>
</feature>
<feature type="region of interest" description="Disordered" evidence="1">
    <location>
        <begin position="1"/>
        <end position="28"/>
    </location>
</feature>
<proteinExistence type="predicted"/>